<feature type="compositionally biased region" description="Basic residues" evidence="1">
    <location>
        <begin position="222"/>
        <end position="235"/>
    </location>
</feature>
<keyword evidence="3" id="KW-1185">Reference proteome</keyword>
<dbReference type="AlphaFoldDB" id="A0AAN8ER90"/>
<evidence type="ECO:0000256" key="1">
    <source>
        <dbReference type="SAM" id="MobiDB-lite"/>
    </source>
</evidence>
<evidence type="ECO:0000313" key="3">
    <source>
        <dbReference type="Proteomes" id="UP001316803"/>
    </source>
</evidence>
<gene>
    <name evidence="2" type="ORF">OHC33_002321</name>
</gene>
<feature type="compositionally biased region" description="Basic and acidic residues" evidence="1">
    <location>
        <begin position="236"/>
        <end position="245"/>
    </location>
</feature>
<accession>A0AAN8ER90</accession>
<comment type="caution">
    <text evidence="2">The sequence shown here is derived from an EMBL/GenBank/DDBJ whole genome shotgun (WGS) entry which is preliminary data.</text>
</comment>
<protein>
    <submittedName>
        <fullName evidence="2">Uncharacterized protein</fullName>
    </submittedName>
</protein>
<dbReference type="EMBL" id="JAKLMC020000004">
    <property type="protein sequence ID" value="KAK5956832.1"/>
    <property type="molecule type" value="Genomic_DNA"/>
</dbReference>
<organism evidence="2 3">
    <name type="scientific">Knufia fluminis</name>
    <dbReference type="NCBI Taxonomy" id="191047"/>
    <lineage>
        <taxon>Eukaryota</taxon>
        <taxon>Fungi</taxon>
        <taxon>Dikarya</taxon>
        <taxon>Ascomycota</taxon>
        <taxon>Pezizomycotina</taxon>
        <taxon>Eurotiomycetes</taxon>
        <taxon>Chaetothyriomycetidae</taxon>
        <taxon>Chaetothyriales</taxon>
        <taxon>Trichomeriaceae</taxon>
        <taxon>Knufia</taxon>
    </lineage>
</organism>
<proteinExistence type="predicted"/>
<evidence type="ECO:0000313" key="2">
    <source>
        <dbReference type="EMBL" id="KAK5956832.1"/>
    </source>
</evidence>
<feature type="region of interest" description="Disordered" evidence="1">
    <location>
        <begin position="219"/>
        <end position="317"/>
    </location>
</feature>
<dbReference type="Proteomes" id="UP001316803">
    <property type="component" value="Unassembled WGS sequence"/>
</dbReference>
<reference evidence="2 3" key="1">
    <citation type="submission" date="2022-12" db="EMBL/GenBank/DDBJ databases">
        <title>Genomic features and morphological characterization of a novel Knufia sp. strain isolated from spacecraft assembly facility.</title>
        <authorList>
            <person name="Teixeira M."/>
            <person name="Chander A.M."/>
            <person name="Stajich J.E."/>
            <person name="Venkateswaran K."/>
        </authorList>
    </citation>
    <scope>NUCLEOTIDE SEQUENCE [LARGE SCALE GENOMIC DNA]</scope>
    <source>
        <strain evidence="2 3">FJI-L2-BK-P2</strain>
    </source>
</reference>
<name>A0AAN8ER90_9EURO</name>
<sequence>MDRDSNKAVGLTVSVFDYTKAVTSMIERILTVSHKDLIEEDDLQKVINKHLSGPLQLLYPLKLTTARRVLEHTTKDVDRVQSPIFSHVANLQKLLDETFDKVDTEGTALCKCSRLICGRTHHVVLLHIVFDFNQILRVYMNPGAQGVRDKGTDASQPLRLVLDGQPRKFSLLGVSAQVSRDTLPSSRKAVKKDLNLQRRALAQPKSQLKANNNAANLATARTQHKGHGAKKRRHKARDENDHLEQELGDSSLQQGAVETGSKGIPSREQPGARGSAGRDNAKPREPSQTAKRPHHGYSRQHPVPVHEDTEGDNSGDEESIKYAVKQPSDLPALFKRNHHLQRTRRRRKFQVEVTAMIMMMNQVDQKVSLHNHRARDLAALTKQRSTILILKFTPFTLAIHECRRY</sequence>